<evidence type="ECO:0000313" key="3">
    <source>
        <dbReference type="Proteomes" id="UP001630127"/>
    </source>
</evidence>
<sequence>MRSSLVEDGLNRSVEFFADESSSQHGPTTFGSLDDLESLMSSLPSTKDICNYFDNGVFVKGNGFLQTKRTKKVKRLPSCGIRDKPRPLTPLRDLSPTNENLVRGKEVVSENIDKISSKGKKILHLEDETDDELFDYTSLNDGTPDSLTGQQG</sequence>
<evidence type="ECO:0000256" key="1">
    <source>
        <dbReference type="SAM" id="MobiDB-lite"/>
    </source>
</evidence>
<proteinExistence type="predicted"/>
<dbReference type="Proteomes" id="UP001630127">
    <property type="component" value="Unassembled WGS sequence"/>
</dbReference>
<keyword evidence="3" id="KW-1185">Reference proteome</keyword>
<comment type="caution">
    <text evidence="2">The sequence shown here is derived from an EMBL/GenBank/DDBJ whole genome shotgun (WGS) entry which is preliminary data.</text>
</comment>
<protein>
    <submittedName>
        <fullName evidence="2">Uncharacterized protein</fullName>
    </submittedName>
</protein>
<accession>A0ABD3AQD1</accession>
<dbReference type="AlphaFoldDB" id="A0ABD3AQD1"/>
<reference evidence="2 3" key="1">
    <citation type="submission" date="2024-11" db="EMBL/GenBank/DDBJ databases">
        <title>A near-complete genome assembly of Cinchona calisaya.</title>
        <authorList>
            <person name="Lian D.C."/>
            <person name="Zhao X.W."/>
            <person name="Wei L."/>
        </authorList>
    </citation>
    <scope>NUCLEOTIDE SEQUENCE [LARGE SCALE GENOMIC DNA]</scope>
    <source>
        <tissue evidence="2">Nenye</tissue>
    </source>
</reference>
<organism evidence="2 3">
    <name type="scientific">Cinchona calisaya</name>
    <dbReference type="NCBI Taxonomy" id="153742"/>
    <lineage>
        <taxon>Eukaryota</taxon>
        <taxon>Viridiplantae</taxon>
        <taxon>Streptophyta</taxon>
        <taxon>Embryophyta</taxon>
        <taxon>Tracheophyta</taxon>
        <taxon>Spermatophyta</taxon>
        <taxon>Magnoliopsida</taxon>
        <taxon>eudicotyledons</taxon>
        <taxon>Gunneridae</taxon>
        <taxon>Pentapetalae</taxon>
        <taxon>asterids</taxon>
        <taxon>lamiids</taxon>
        <taxon>Gentianales</taxon>
        <taxon>Rubiaceae</taxon>
        <taxon>Cinchonoideae</taxon>
        <taxon>Cinchoneae</taxon>
        <taxon>Cinchona</taxon>
    </lineage>
</organism>
<dbReference type="EMBL" id="JBJUIK010000003">
    <property type="protein sequence ID" value="KAL3533383.1"/>
    <property type="molecule type" value="Genomic_DNA"/>
</dbReference>
<feature type="region of interest" description="Disordered" evidence="1">
    <location>
        <begin position="78"/>
        <end position="97"/>
    </location>
</feature>
<gene>
    <name evidence="2" type="ORF">ACH5RR_006904</name>
</gene>
<evidence type="ECO:0000313" key="2">
    <source>
        <dbReference type="EMBL" id="KAL3533383.1"/>
    </source>
</evidence>
<name>A0ABD3AQD1_9GENT</name>